<proteinExistence type="predicted"/>
<dbReference type="InterPro" id="IPR009091">
    <property type="entry name" value="RCC1/BLIP-II"/>
</dbReference>
<keyword evidence="1" id="KW-0677">Repeat</keyword>
<reference evidence="3 4" key="1">
    <citation type="journal article" date="2014" name="Agronomy (Basel)">
        <title>A Draft Genome Sequence for Ensete ventricosum, the Drought-Tolerant Tree Against Hunger.</title>
        <authorList>
            <person name="Harrison J."/>
            <person name="Moore K.A."/>
            <person name="Paszkiewicz K."/>
            <person name="Jones T."/>
            <person name="Grant M."/>
            <person name="Ambacheew D."/>
            <person name="Muzemil S."/>
            <person name="Studholme D.J."/>
        </authorList>
    </citation>
    <scope>NUCLEOTIDE SEQUENCE [LARGE SCALE GENOMIC DNA]</scope>
</reference>
<protein>
    <submittedName>
        <fullName evidence="3">Uncharacterized protein</fullName>
    </submittedName>
</protein>
<feature type="region of interest" description="Disordered" evidence="2">
    <location>
        <begin position="294"/>
        <end position="321"/>
    </location>
</feature>
<feature type="compositionally biased region" description="Basic and acidic residues" evidence="2">
    <location>
        <begin position="298"/>
        <end position="309"/>
    </location>
</feature>
<feature type="region of interest" description="Disordered" evidence="2">
    <location>
        <begin position="492"/>
        <end position="554"/>
    </location>
</feature>
<feature type="region of interest" description="Disordered" evidence="2">
    <location>
        <begin position="377"/>
        <end position="402"/>
    </location>
</feature>
<dbReference type="PANTHER" id="PTHR22872">
    <property type="entry name" value="BTK-BINDING PROTEIN-RELATED"/>
    <property type="match status" value="1"/>
</dbReference>
<dbReference type="PANTHER" id="PTHR22872:SF2">
    <property type="entry name" value="INHIBITOR OF BRUTON TYROSINE KINASE"/>
    <property type="match status" value="1"/>
</dbReference>
<feature type="compositionally biased region" description="Polar residues" evidence="2">
    <location>
        <begin position="377"/>
        <end position="392"/>
    </location>
</feature>
<dbReference type="InterPro" id="IPR051625">
    <property type="entry name" value="Signaling_Regulatory_Domain"/>
</dbReference>
<accession>A0A426ZIF0</accession>
<feature type="compositionally biased region" description="Low complexity" evidence="2">
    <location>
        <begin position="503"/>
        <end position="515"/>
    </location>
</feature>
<organism evidence="3 4">
    <name type="scientific">Ensete ventricosum</name>
    <name type="common">Abyssinian banana</name>
    <name type="synonym">Musa ensete</name>
    <dbReference type="NCBI Taxonomy" id="4639"/>
    <lineage>
        <taxon>Eukaryota</taxon>
        <taxon>Viridiplantae</taxon>
        <taxon>Streptophyta</taxon>
        <taxon>Embryophyta</taxon>
        <taxon>Tracheophyta</taxon>
        <taxon>Spermatophyta</taxon>
        <taxon>Magnoliopsida</taxon>
        <taxon>Liliopsida</taxon>
        <taxon>Zingiberales</taxon>
        <taxon>Musaceae</taxon>
        <taxon>Ensete</taxon>
    </lineage>
</organism>
<dbReference type="Proteomes" id="UP000287651">
    <property type="component" value="Unassembled WGS sequence"/>
</dbReference>
<comment type="caution">
    <text evidence="3">The sequence shown here is derived from an EMBL/GenBank/DDBJ whole genome shotgun (WGS) entry which is preliminary data.</text>
</comment>
<dbReference type="EMBL" id="AMZH03006467">
    <property type="protein sequence ID" value="RRT63759.1"/>
    <property type="molecule type" value="Genomic_DNA"/>
</dbReference>
<feature type="compositionally biased region" description="Polar residues" evidence="2">
    <location>
        <begin position="516"/>
        <end position="528"/>
    </location>
</feature>
<evidence type="ECO:0000256" key="1">
    <source>
        <dbReference type="ARBA" id="ARBA00022737"/>
    </source>
</evidence>
<gene>
    <name evidence="3" type="ORF">B296_00030832</name>
</gene>
<sequence>MCGTNIVSISAGKYWTAAVTTTGDVYMWDGKKYKDGTPIPARLHGVKRATSVCVGETHLLALCALYHPSYPIRSEVSVVKQLSDVNAEVELDYDNSISDVEIDASPKTIKNDVGSKDIPSLKSLCEKAAAELLVEPRNAIQLLEIADSLEADNLRKHFLAKLEKLLDARSSEPWSYRRLPTPTATFPVIINSDEDIPKGHFRLRDNFENVLTKQESSRVDCFVQTDLVTDQSVFKQVRALKKKLQQIEILEAKQLNGHHLDDQQIAKIQTRASLECALAELGFPLETESTLLASGLSDGKDNKKAEISRKQRRKSKQKATQSEVLSINSEIFEEQNSVKGFPDIKTLEVPENMEDTAVDVDATSKSIIMEDSSSKNQKAISLSHTNKTSHLTTSKKKNRKGGLSMFLSGALDDAPRRAPLPMPKNEGPAWGGTKCTHTSLRDIQNEQSKTKEIIPMKSKVRCEDPTDPANSGKVRLGSFLPNISSPIAIVPAQGVAGPDGEKSTPPWSSSGTSPGLNQPSLRDIQLQQAGGPKDSVPNRWFKPETDAPSSIRSIQIEERAMKDLKRFYSSVKLVKPHH</sequence>
<evidence type="ECO:0000313" key="3">
    <source>
        <dbReference type="EMBL" id="RRT63759.1"/>
    </source>
</evidence>
<evidence type="ECO:0000256" key="2">
    <source>
        <dbReference type="SAM" id="MobiDB-lite"/>
    </source>
</evidence>
<evidence type="ECO:0000313" key="4">
    <source>
        <dbReference type="Proteomes" id="UP000287651"/>
    </source>
</evidence>
<name>A0A426ZIF0_ENSVE</name>
<dbReference type="SUPFAM" id="SSF50985">
    <property type="entry name" value="RCC1/BLIP-II"/>
    <property type="match status" value="1"/>
</dbReference>
<dbReference type="Gene3D" id="2.130.10.30">
    <property type="entry name" value="Regulator of chromosome condensation 1/beta-lactamase-inhibitor protein II"/>
    <property type="match status" value="1"/>
</dbReference>
<dbReference type="AlphaFoldDB" id="A0A426ZIF0"/>